<reference evidence="1 2" key="1">
    <citation type="journal article" date="2023" name="Hortic Res">
        <title>The complete reference genome for grapevine (Vitis vinifera L.) genetics and breeding.</title>
        <authorList>
            <person name="Shi X."/>
            <person name="Cao S."/>
            <person name="Wang X."/>
            <person name="Huang S."/>
            <person name="Wang Y."/>
            <person name="Liu Z."/>
            <person name="Liu W."/>
            <person name="Leng X."/>
            <person name="Peng Y."/>
            <person name="Wang N."/>
            <person name="Wang Y."/>
            <person name="Ma Z."/>
            <person name="Xu X."/>
            <person name="Zhang F."/>
            <person name="Xue H."/>
            <person name="Zhong H."/>
            <person name="Wang Y."/>
            <person name="Zhang K."/>
            <person name="Velt A."/>
            <person name="Avia K."/>
            <person name="Holtgrawe D."/>
            <person name="Grimplet J."/>
            <person name="Matus J.T."/>
            <person name="Ware D."/>
            <person name="Wu X."/>
            <person name="Wang H."/>
            <person name="Liu C."/>
            <person name="Fang Y."/>
            <person name="Rustenholz C."/>
            <person name="Cheng Z."/>
            <person name="Xiao H."/>
            <person name="Zhou Y."/>
        </authorList>
    </citation>
    <scope>NUCLEOTIDE SEQUENCE [LARGE SCALE GENOMIC DNA]</scope>
    <source>
        <strain evidence="2">cv. Pinot noir / PN40024</strain>
        <tissue evidence="1">Leaf</tissue>
    </source>
</reference>
<protein>
    <recommendedName>
        <fullName evidence="3">Protein kinase domain-containing protein</fullName>
    </recommendedName>
</protein>
<evidence type="ECO:0000313" key="2">
    <source>
        <dbReference type="Proteomes" id="UP001227230"/>
    </source>
</evidence>
<accession>A0ABY9DDF7</accession>
<evidence type="ECO:0008006" key="3">
    <source>
        <dbReference type="Google" id="ProtNLM"/>
    </source>
</evidence>
<sequence>MLPNGTLAQLLHDSTKISEYEPDWPTRVNIATGVAEGLAFLHHADYGMVPGVVYRQSDVAPVRKQREQSLSILDTSRVFRMQQLQWDVCVRSNL</sequence>
<evidence type="ECO:0000313" key="1">
    <source>
        <dbReference type="EMBL" id="WKA04754.1"/>
    </source>
</evidence>
<proteinExistence type="predicted"/>
<keyword evidence="2" id="KW-1185">Reference proteome</keyword>
<organism evidence="1 2">
    <name type="scientific">Vitis vinifera</name>
    <name type="common">Grape</name>
    <dbReference type="NCBI Taxonomy" id="29760"/>
    <lineage>
        <taxon>Eukaryota</taxon>
        <taxon>Viridiplantae</taxon>
        <taxon>Streptophyta</taxon>
        <taxon>Embryophyta</taxon>
        <taxon>Tracheophyta</taxon>
        <taxon>Spermatophyta</taxon>
        <taxon>Magnoliopsida</taxon>
        <taxon>eudicotyledons</taxon>
        <taxon>Gunneridae</taxon>
        <taxon>Pentapetalae</taxon>
        <taxon>rosids</taxon>
        <taxon>Vitales</taxon>
        <taxon>Vitaceae</taxon>
        <taxon>Viteae</taxon>
        <taxon>Vitis</taxon>
    </lineage>
</organism>
<name>A0ABY9DDF7_VITVI</name>
<dbReference type="InterPro" id="IPR011009">
    <property type="entry name" value="Kinase-like_dom_sf"/>
</dbReference>
<dbReference type="EMBL" id="CP126662">
    <property type="protein sequence ID" value="WKA04754.1"/>
    <property type="molecule type" value="Genomic_DNA"/>
</dbReference>
<dbReference type="Gene3D" id="1.10.510.10">
    <property type="entry name" value="Transferase(Phosphotransferase) domain 1"/>
    <property type="match status" value="1"/>
</dbReference>
<dbReference type="SUPFAM" id="SSF56112">
    <property type="entry name" value="Protein kinase-like (PK-like)"/>
    <property type="match status" value="1"/>
</dbReference>
<dbReference type="Proteomes" id="UP001227230">
    <property type="component" value="Chromosome 15"/>
</dbReference>
<gene>
    <name evidence="1" type="ORF">VitviT2T_022761</name>
</gene>